<keyword evidence="4" id="KW-0804">Transcription</keyword>
<reference evidence="9" key="2">
    <citation type="submission" date="2025-08" db="UniProtKB">
        <authorList>
            <consortium name="RefSeq"/>
        </authorList>
    </citation>
    <scope>IDENTIFICATION</scope>
    <source>
        <tissue evidence="9">Leaf</tissue>
    </source>
</reference>
<dbReference type="OrthoDB" id="2021064at2759"/>
<evidence type="ECO:0000259" key="7">
    <source>
        <dbReference type="PROSITE" id="PS50811"/>
    </source>
</evidence>
<name>A0A6P5GYB3_ANACO</name>
<sequence length="287" mass="32213">MGTNETQRALENHNSTAVGELIRGWRSAVKLEELLREFLPPENLGTDSAILALVADILGSFSKTVNALDSERQGQGSHFNRSARSTRRNWRGRRRVHPYECTRVLTKTMDDGFTWRKYGQKEILNLKHPRSYFRCTHKYDKRCPATRQVQIWEQDPSMLEITYIGEHTCRDLHNSSTITDIVDSNATTTTTNHNDHNDQNAPPFSSSSSSSSSAYSSKEASPLTFPVLPDIVGFDPVMPIAQLASFASEVLPSVQSSTGCSDANFDEKFLEVDDILGFDDQFGLFLD</sequence>
<proteinExistence type="predicted"/>
<dbReference type="Proteomes" id="UP000515123">
    <property type="component" value="Linkage group 23"/>
</dbReference>
<organism evidence="8 9">
    <name type="scientific">Ananas comosus</name>
    <name type="common">Pineapple</name>
    <name type="synonym">Ananas ananas</name>
    <dbReference type="NCBI Taxonomy" id="4615"/>
    <lineage>
        <taxon>Eukaryota</taxon>
        <taxon>Viridiplantae</taxon>
        <taxon>Streptophyta</taxon>
        <taxon>Embryophyta</taxon>
        <taxon>Tracheophyta</taxon>
        <taxon>Spermatophyta</taxon>
        <taxon>Magnoliopsida</taxon>
        <taxon>Liliopsida</taxon>
        <taxon>Poales</taxon>
        <taxon>Bromeliaceae</taxon>
        <taxon>Bromelioideae</taxon>
        <taxon>Ananas</taxon>
    </lineage>
</organism>
<evidence type="ECO:0000256" key="4">
    <source>
        <dbReference type="ARBA" id="ARBA00023163"/>
    </source>
</evidence>
<dbReference type="AlphaFoldDB" id="A0A6P5GYB3"/>
<keyword evidence="8" id="KW-1185">Reference proteome</keyword>
<dbReference type="GeneID" id="109727872"/>
<evidence type="ECO:0000256" key="2">
    <source>
        <dbReference type="ARBA" id="ARBA00023015"/>
    </source>
</evidence>
<evidence type="ECO:0000256" key="6">
    <source>
        <dbReference type="SAM" id="MobiDB-lite"/>
    </source>
</evidence>
<dbReference type="GO" id="GO:0003700">
    <property type="term" value="F:DNA-binding transcription factor activity"/>
    <property type="evidence" value="ECO:0007669"/>
    <property type="project" value="InterPro"/>
</dbReference>
<dbReference type="SMR" id="A0A6P5GYB3"/>
<dbReference type="Gramene" id="Aco007122.1.mrna1">
    <property type="protein sequence ID" value="Aco007122.1.mrna1"/>
    <property type="gene ID" value="Aco007122.1.path1"/>
</dbReference>
<keyword evidence="2" id="KW-0805">Transcription regulation</keyword>
<dbReference type="PROSITE" id="PS50811">
    <property type="entry name" value="WRKY"/>
    <property type="match status" value="1"/>
</dbReference>
<keyword evidence="5" id="KW-0539">Nucleus</keyword>
<dbReference type="InterPro" id="IPR044810">
    <property type="entry name" value="WRKY_plant"/>
</dbReference>
<feature type="domain" description="WRKY" evidence="7">
    <location>
        <begin position="104"/>
        <end position="167"/>
    </location>
</feature>
<feature type="region of interest" description="Disordered" evidence="6">
    <location>
        <begin position="186"/>
        <end position="215"/>
    </location>
</feature>
<evidence type="ECO:0000256" key="1">
    <source>
        <dbReference type="ARBA" id="ARBA00004123"/>
    </source>
</evidence>
<protein>
    <submittedName>
        <fullName evidence="9">Probable WRKY transcription factor 70</fullName>
    </submittedName>
</protein>
<accession>A0A6P5GYB3</accession>
<dbReference type="GO" id="GO:0005634">
    <property type="term" value="C:nucleus"/>
    <property type="evidence" value="ECO:0007669"/>
    <property type="project" value="UniProtKB-SubCell"/>
</dbReference>
<dbReference type="PANTHER" id="PTHR32096:SF146">
    <property type="entry name" value="WRKY TRANSCRIPTION FACTOR 19-RELATED"/>
    <property type="match status" value="1"/>
</dbReference>
<dbReference type="InterPro" id="IPR003657">
    <property type="entry name" value="WRKY_dom"/>
</dbReference>
<feature type="compositionally biased region" description="Polar residues" evidence="6">
    <location>
        <begin position="70"/>
        <end position="80"/>
    </location>
</feature>
<dbReference type="RefSeq" id="XP_020113656.1">
    <property type="nucleotide sequence ID" value="XM_020258067.1"/>
</dbReference>
<keyword evidence="3" id="KW-0238">DNA-binding</keyword>
<feature type="region of interest" description="Disordered" evidence="6">
    <location>
        <begin position="70"/>
        <end position="90"/>
    </location>
</feature>
<gene>
    <name evidence="9" type="primary">LOC109727872</name>
</gene>
<dbReference type="Gene3D" id="2.20.25.80">
    <property type="entry name" value="WRKY domain"/>
    <property type="match status" value="1"/>
</dbReference>
<dbReference type="InterPro" id="IPR036576">
    <property type="entry name" value="WRKY_dom_sf"/>
</dbReference>
<dbReference type="GO" id="GO:0000976">
    <property type="term" value="F:transcription cis-regulatory region binding"/>
    <property type="evidence" value="ECO:0007669"/>
    <property type="project" value="TreeGrafter"/>
</dbReference>
<evidence type="ECO:0000313" key="8">
    <source>
        <dbReference type="Proteomes" id="UP000515123"/>
    </source>
</evidence>
<dbReference type="SMART" id="SM00774">
    <property type="entry name" value="WRKY"/>
    <property type="match status" value="1"/>
</dbReference>
<evidence type="ECO:0000313" key="9">
    <source>
        <dbReference type="RefSeq" id="XP_020113656.1"/>
    </source>
</evidence>
<dbReference type="PANTHER" id="PTHR32096">
    <property type="entry name" value="WRKY TRANSCRIPTION FACTOR 30-RELATED-RELATED"/>
    <property type="match status" value="1"/>
</dbReference>
<comment type="subcellular location">
    <subcellularLocation>
        <location evidence="1">Nucleus</location>
    </subcellularLocation>
</comment>
<feature type="compositionally biased region" description="Low complexity" evidence="6">
    <location>
        <begin position="199"/>
        <end position="215"/>
    </location>
</feature>
<reference evidence="8" key="1">
    <citation type="journal article" date="2015" name="Nat. Genet.">
        <title>The pineapple genome and the evolution of CAM photosynthesis.</title>
        <authorList>
            <person name="Ming R."/>
            <person name="VanBuren R."/>
            <person name="Wai C.M."/>
            <person name="Tang H."/>
            <person name="Schatz M.C."/>
            <person name="Bowers J.E."/>
            <person name="Lyons E."/>
            <person name="Wang M.L."/>
            <person name="Chen J."/>
            <person name="Biggers E."/>
            <person name="Zhang J."/>
            <person name="Huang L."/>
            <person name="Zhang L."/>
            <person name="Miao W."/>
            <person name="Zhang J."/>
            <person name="Ye Z."/>
            <person name="Miao C."/>
            <person name="Lin Z."/>
            <person name="Wang H."/>
            <person name="Zhou H."/>
            <person name="Yim W.C."/>
            <person name="Priest H.D."/>
            <person name="Zheng C."/>
            <person name="Woodhouse M."/>
            <person name="Edger P.P."/>
            <person name="Guyot R."/>
            <person name="Guo H.B."/>
            <person name="Guo H."/>
            <person name="Zheng G."/>
            <person name="Singh R."/>
            <person name="Sharma A."/>
            <person name="Min X."/>
            <person name="Zheng Y."/>
            <person name="Lee H."/>
            <person name="Gurtowski J."/>
            <person name="Sedlazeck F.J."/>
            <person name="Harkess A."/>
            <person name="McKain M.R."/>
            <person name="Liao Z."/>
            <person name="Fang J."/>
            <person name="Liu J."/>
            <person name="Zhang X."/>
            <person name="Zhang Q."/>
            <person name="Hu W."/>
            <person name="Qin Y."/>
            <person name="Wang K."/>
            <person name="Chen L.Y."/>
            <person name="Shirley N."/>
            <person name="Lin Y.R."/>
            <person name="Liu L.Y."/>
            <person name="Hernandez A.G."/>
            <person name="Wright C.L."/>
            <person name="Bulone V."/>
            <person name="Tuskan G.A."/>
            <person name="Heath K."/>
            <person name="Zee F."/>
            <person name="Moore P.H."/>
            <person name="Sunkar R."/>
            <person name="Leebens-Mack J.H."/>
            <person name="Mockler T."/>
            <person name="Bennetzen J.L."/>
            <person name="Freeling M."/>
            <person name="Sankoff D."/>
            <person name="Paterson A.H."/>
            <person name="Zhu X."/>
            <person name="Yang X."/>
            <person name="Smith J.A."/>
            <person name="Cushman J.C."/>
            <person name="Paull R.E."/>
            <person name="Yu Q."/>
        </authorList>
    </citation>
    <scope>NUCLEOTIDE SEQUENCE [LARGE SCALE GENOMIC DNA]</scope>
    <source>
        <strain evidence="8">cv. F153</strain>
    </source>
</reference>
<dbReference type="SUPFAM" id="SSF118290">
    <property type="entry name" value="WRKY DNA-binding domain"/>
    <property type="match status" value="1"/>
</dbReference>
<dbReference type="Pfam" id="PF03106">
    <property type="entry name" value="WRKY"/>
    <property type="match status" value="1"/>
</dbReference>
<evidence type="ECO:0000256" key="3">
    <source>
        <dbReference type="ARBA" id="ARBA00023125"/>
    </source>
</evidence>
<evidence type="ECO:0000256" key="5">
    <source>
        <dbReference type="ARBA" id="ARBA00023242"/>
    </source>
</evidence>